<dbReference type="HOGENOM" id="CLU_1695338_0_0_1"/>
<gene>
    <name evidence="1" type="ORF">GLRG_11372</name>
</gene>
<dbReference type="VEuPathDB" id="FungiDB:GLRG_11372"/>
<name>E3QZD9_COLGM</name>
<protein>
    <submittedName>
        <fullName evidence="1">Uncharacterized protein</fullName>
    </submittedName>
</protein>
<organism evidence="2">
    <name type="scientific">Colletotrichum graminicola (strain M1.001 / M2 / FGSC 10212)</name>
    <name type="common">Maize anthracnose fungus</name>
    <name type="synonym">Glomerella graminicola</name>
    <dbReference type="NCBI Taxonomy" id="645133"/>
    <lineage>
        <taxon>Eukaryota</taxon>
        <taxon>Fungi</taxon>
        <taxon>Dikarya</taxon>
        <taxon>Ascomycota</taxon>
        <taxon>Pezizomycotina</taxon>
        <taxon>Sordariomycetes</taxon>
        <taxon>Hypocreomycetidae</taxon>
        <taxon>Glomerellales</taxon>
        <taxon>Glomerellaceae</taxon>
        <taxon>Colletotrichum</taxon>
        <taxon>Colletotrichum graminicola species complex</taxon>
    </lineage>
</organism>
<dbReference type="Proteomes" id="UP000008782">
    <property type="component" value="Unassembled WGS sequence"/>
</dbReference>
<sequence>MYFDAYNTGGVQHVVSFEEKRLDDYKDASAFTVYKILDFISKIPKEYGCLGRAMYEWKQNPFSSSCRDSPVWMLHTVGCGYYAARICKGRDQTQSDLSHYAPYKAGLRGLQWSATSPQIHGSILCYKHDKTHNTHAELVPLFTKYPDFLRDVMAH</sequence>
<accession>E3QZD9</accession>
<evidence type="ECO:0000313" key="2">
    <source>
        <dbReference type="Proteomes" id="UP000008782"/>
    </source>
</evidence>
<dbReference type="GeneID" id="24416736"/>
<proteinExistence type="predicted"/>
<dbReference type="AlphaFoldDB" id="E3QZD9"/>
<dbReference type="RefSeq" id="XP_008100247.1">
    <property type="nucleotide sequence ID" value="XM_008102056.1"/>
</dbReference>
<reference evidence="2" key="1">
    <citation type="journal article" date="2012" name="Nat. Genet.">
        <title>Lifestyle transitions in plant pathogenic Colletotrichum fungi deciphered by genome and transcriptome analyses.</title>
        <authorList>
            <person name="O'Connell R.J."/>
            <person name="Thon M.R."/>
            <person name="Hacquard S."/>
            <person name="Amyotte S.G."/>
            <person name="Kleemann J."/>
            <person name="Torres M.F."/>
            <person name="Damm U."/>
            <person name="Buiate E.A."/>
            <person name="Epstein L."/>
            <person name="Alkan N."/>
            <person name="Altmueller J."/>
            <person name="Alvarado-Balderrama L."/>
            <person name="Bauser C.A."/>
            <person name="Becker C."/>
            <person name="Birren B.W."/>
            <person name="Chen Z."/>
            <person name="Choi J."/>
            <person name="Crouch J.A."/>
            <person name="Duvick J.P."/>
            <person name="Farman M.A."/>
            <person name="Gan P."/>
            <person name="Heiman D."/>
            <person name="Henrissat B."/>
            <person name="Howard R.J."/>
            <person name="Kabbage M."/>
            <person name="Koch C."/>
            <person name="Kracher B."/>
            <person name="Kubo Y."/>
            <person name="Law A.D."/>
            <person name="Lebrun M.-H."/>
            <person name="Lee Y.-H."/>
            <person name="Miyara I."/>
            <person name="Moore N."/>
            <person name="Neumann U."/>
            <person name="Nordstroem K."/>
            <person name="Panaccione D.G."/>
            <person name="Panstruga R."/>
            <person name="Place M."/>
            <person name="Proctor R.H."/>
            <person name="Prusky D."/>
            <person name="Rech G."/>
            <person name="Reinhardt R."/>
            <person name="Rollins J.A."/>
            <person name="Rounsley S."/>
            <person name="Schardl C.L."/>
            <person name="Schwartz D.C."/>
            <person name="Shenoy N."/>
            <person name="Shirasu K."/>
            <person name="Sikhakolli U.R."/>
            <person name="Stueber K."/>
            <person name="Sukno S.A."/>
            <person name="Sweigard J.A."/>
            <person name="Takano Y."/>
            <person name="Takahara H."/>
            <person name="Trail F."/>
            <person name="van der Does H.C."/>
            <person name="Voll L.M."/>
            <person name="Will I."/>
            <person name="Young S."/>
            <person name="Zeng Q."/>
            <person name="Zhang J."/>
            <person name="Zhou S."/>
            <person name="Dickman M.B."/>
            <person name="Schulze-Lefert P."/>
            <person name="Ver Loren van Themaat E."/>
            <person name="Ma L.-J."/>
            <person name="Vaillancourt L.J."/>
        </authorList>
    </citation>
    <scope>NUCLEOTIDE SEQUENCE [LARGE SCALE GENOMIC DNA]</scope>
    <source>
        <strain evidence="2">M1.001 / M2 / FGSC 10212</strain>
    </source>
</reference>
<keyword evidence="2" id="KW-1185">Reference proteome</keyword>
<dbReference type="EMBL" id="GG697415">
    <property type="protein sequence ID" value="EFQ36227.1"/>
    <property type="molecule type" value="Genomic_DNA"/>
</dbReference>
<evidence type="ECO:0000313" key="1">
    <source>
        <dbReference type="EMBL" id="EFQ36227.1"/>
    </source>
</evidence>